<dbReference type="AlphaFoldDB" id="A0A9P4NK50"/>
<comment type="caution">
    <text evidence="2">The sequence shown here is derived from an EMBL/GenBank/DDBJ whole genome shotgun (WGS) entry which is preliminary data.</text>
</comment>
<dbReference type="InterPro" id="IPR035979">
    <property type="entry name" value="RBD_domain_sf"/>
</dbReference>
<name>A0A9P4NK50_9PEZI</name>
<organism evidence="2 3">
    <name type="scientific">Tothia fuscella</name>
    <dbReference type="NCBI Taxonomy" id="1048955"/>
    <lineage>
        <taxon>Eukaryota</taxon>
        <taxon>Fungi</taxon>
        <taxon>Dikarya</taxon>
        <taxon>Ascomycota</taxon>
        <taxon>Pezizomycotina</taxon>
        <taxon>Dothideomycetes</taxon>
        <taxon>Pleosporomycetidae</taxon>
        <taxon>Venturiales</taxon>
        <taxon>Cylindrosympodiaceae</taxon>
        <taxon>Tothia</taxon>
    </lineage>
</organism>
<feature type="region of interest" description="Disordered" evidence="1">
    <location>
        <begin position="224"/>
        <end position="243"/>
    </location>
</feature>
<dbReference type="SUPFAM" id="SSF54928">
    <property type="entry name" value="RNA-binding domain, RBD"/>
    <property type="match status" value="1"/>
</dbReference>
<dbReference type="CDD" id="cd12261">
    <property type="entry name" value="RRM1_3_MRN1"/>
    <property type="match status" value="1"/>
</dbReference>
<protein>
    <recommendedName>
        <fullName evidence="4">RRM domain-containing protein</fullName>
    </recommendedName>
</protein>
<proteinExistence type="predicted"/>
<feature type="compositionally biased region" description="Low complexity" evidence="1">
    <location>
        <begin position="228"/>
        <end position="242"/>
    </location>
</feature>
<feature type="non-terminal residue" evidence="2">
    <location>
        <position position="1"/>
    </location>
</feature>
<keyword evidence="3" id="KW-1185">Reference proteome</keyword>
<accession>A0A9P4NK50</accession>
<evidence type="ECO:0000313" key="2">
    <source>
        <dbReference type="EMBL" id="KAF2425312.1"/>
    </source>
</evidence>
<feature type="region of interest" description="Disordered" evidence="1">
    <location>
        <begin position="1"/>
        <end position="43"/>
    </location>
</feature>
<dbReference type="GO" id="GO:0003676">
    <property type="term" value="F:nucleic acid binding"/>
    <property type="evidence" value="ECO:0007669"/>
    <property type="project" value="InterPro"/>
</dbReference>
<reference evidence="2" key="1">
    <citation type="journal article" date="2020" name="Stud. Mycol.">
        <title>101 Dothideomycetes genomes: a test case for predicting lifestyles and emergence of pathogens.</title>
        <authorList>
            <person name="Haridas S."/>
            <person name="Albert R."/>
            <person name="Binder M."/>
            <person name="Bloem J."/>
            <person name="Labutti K."/>
            <person name="Salamov A."/>
            <person name="Andreopoulos B."/>
            <person name="Baker S."/>
            <person name="Barry K."/>
            <person name="Bills G."/>
            <person name="Bluhm B."/>
            <person name="Cannon C."/>
            <person name="Castanera R."/>
            <person name="Culley D."/>
            <person name="Daum C."/>
            <person name="Ezra D."/>
            <person name="Gonzalez J."/>
            <person name="Henrissat B."/>
            <person name="Kuo A."/>
            <person name="Liang C."/>
            <person name="Lipzen A."/>
            <person name="Lutzoni F."/>
            <person name="Magnuson J."/>
            <person name="Mondo S."/>
            <person name="Nolan M."/>
            <person name="Ohm R."/>
            <person name="Pangilinan J."/>
            <person name="Park H.-J."/>
            <person name="Ramirez L."/>
            <person name="Alfaro M."/>
            <person name="Sun H."/>
            <person name="Tritt A."/>
            <person name="Yoshinaga Y."/>
            <person name="Zwiers L.-H."/>
            <person name="Turgeon B."/>
            <person name="Goodwin S."/>
            <person name="Spatafora J."/>
            <person name="Crous P."/>
            <person name="Grigoriev I."/>
        </authorList>
    </citation>
    <scope>NUCLEOTIDE SEQUENCE</scope>
    <source>
        <strain evidence="2">CBS 130266</strain>
    </source>
</reference>
<dbReference type="OrthoDB" id="2935572at2759"/>
<evidence type="ECO:0008006" key="4">
    <source>
        <dbReference type="Google" id="ProtNLM"/>
    </source>
</evidence>
<dbReference type="Proteomes" id="UP000800235">
    <property type="component" value="Unassembled WGS sequence"/>
</dbReference>
<dbReference type="EMBL" id="MU007070">
    <property type="protein sequence ID" value="KAF2425312.1"/>
    <property type="molecule type" value="Genomic_DNA"/>
</dbReference>
<feature type="compositionally biased region" description="Polar residues" evidence="1">
    <location>
        <begin position="9"/>
        <end position="42"/>
    </location>
</feature>
<gene>
    <name evidence="2" type="ORF">EJ08DRAFT_594474</name>
</gene>
<sequence length="294" mass="32809">SYPPRATYGRSNSFGAADTSYTSPENNDQLMERPSGSNSKSTLPVHDRRTVFFTNLSDKTTHKDLTGIIRGGRLLDVYLRNDRSATVSFVEGAADFLAFARKNDFYLHTKRVEIRWNDRQFRLPPHVANKIAMGATRNIVIRNGVSKNLTEEGIREDMEHIHNLVVISVTFSKGDIYISTNSVHNALFARTCMMSRSLYKGLKIEWFPDECANALPRVQEKITASAMSHQQQGQSRAGSSRQLPLSNTNLFSMLDMDETEDSEGSEADEVESQALPGLSSNGVKINWADTVIAV</sequence>
<evidence type="ECO:0000256" key="1">
    <source>
        <dbReference type="SAM" id="MobiDB-lite"/>
    </source>
</evidence>
<evidence type="ECO:0000313" key="3">
    <source>
        <dbReference type="Proteomes" id="UP000800235"/>
    </source>
</evidence>